<proteinExistence type="predicted"/>
<gene>
    <name evidence="2" type="ORF">PXEA_LOCUS18993</name>
</gene>
<evidence type="ECO:0000313" key="2">
    <source>
        <dbReference type="EMBL" id="VEL25553.1"/>
    </source>
</evidence>
<comment type="caution">
    <text evidence="2">The sequence shown here is derived from an EMBL/GenBank/DDBJ whole genome shotgun (WGS) entry which is preliminary data.</text>
</comment>
<organism evidence="2 3">
    <name type="scientific">Protopolystoma xenopodis</name>
    <dbReference type="NCBI Taxonomy" id="117903"/>
    <lineage>
        <taxon>Eukaryota</taxon>
        <taxon>Metazoa</taxon>
        <taxon>Spiralia</taxon>
        <taxon>Lophotrochozoa</taxon>
        <taxon>Platyhelminthes</taxon>
        <taxon>Monogenea</taxon>
        <taxon>Polyopisthocotylea</taxon>
        <taxon>Polystomatidea</taxon>
        <taxon>Polystomatidae</taxon>
        <taxon>Protopolystoma</taxon>
    </lineage>
</organism>
<dbReference type="AlphaFoldDB" id="A0A448X177"/>
<feature type="compositionally biased region" description="Polar residues" evidence="1">
    <location>
        <begin position="55"/>
        <end position="66"/>
    </location>
</feature>
<protein>
    <submittedName>
        <fullName evidence="2">Uncharacterized protein</fullName>
    </submittedName>
</protein>
<name>A0A448X177_9PLAT</name>
<keyword evidence="3" id="KW-1185">Reference proteome</keyword>
<dbReference type="EMBL" id="CAAALY010074762">
    <property type="protein sequence ID" value="VEL25553.1"/>
    <property type="molecule type" value="Genomic_DNA"/>
</dbReference>
<evidence type="ECO:0000313" key="3">
    <source>
        <dbReference type="Proteomes" id="UP000784294"/>
    </source>
</evidence>
<accession>A0A448X177</accession>
<feature type="region of interest" description="Disordered" evidence="1">
    <location>
        <begin position="49"/>
        <end position="84"/>
    </location>
</feature>
<reference evidence="2" key="1">
    <citation type="submission" date="2018-11" db="EMBL/GenBank/DDBJ databases">
        <authorList>
            <consortium name="Pathogen Informatics"/>
        </authorList>
    </citation>
    <scope>NUCLEOTIDE SEQUENCE</scope>
</reference>
<dbReference type="Proteomes" id="UP000784294">
    <property type="component" value="Unassembled WGS sequence"/>
</dbReference>
<evidence type="ECO:0000256" key="1">
    <source>
        <dbReference type="SAM" id="MobiDB-lite"/>
    </source>
</evidence>
<sequence length="84" mass="9242">MSIFPQSIRLGDKQTVESARDPLALATRAQRFEGPGRQSIRQLTFSRPLQDRRTGMQSALSTNPVTAPTDGAGELHLRGHRLTS</sequence>